<keyword evidence="6" id="KW-1185">Reference proteome</keyword>
<evidence type="ECO:0000256" key="4">
    <source>
        <dbReference type="ARBA" id="ARBA00076896"/>
    </source>
</evidence>
<dbReference type="EMBL" id="BTGB01000003">
    <property type="protein sequence ID" value="GMM46045.1"/>
    <property type="molecule type" value="Genomic_DNA"/>
</dbReference>
<protein>
    <recommendedName>
        <fullName evidence="4">37S ribosomal protein MRP2, mitochondrial</fullName>
    </recommendedName>
</protein>
<dbReference type="GO" id="GO:0006412">
    <property type="term" value="P:translation"/>
    <property type="evidence" value="ECO:0007669"/>
    <property type="project" value="InterPro"/>
</dbReference>
<dbReference type="AlphaFoldDB" id="A0AAV5R3L9"/>
<comment type="caution">
    <text evidence="5">The sequence shown here is derived from an EMBL/GenBank/DDBJ whole genome shotgun (WGS) entry which is preliminary data.</text>
</comment>
<dbReference type="Gene3D" id="1.10.287.1480">
    <property type="match status" value="1"/>
</dbReference>
<keyword evidence="2 5" id="KW-0689">Ribosomal protein</keyword>
<organism evidence="5 6">
    <name type="scientific">Pichia kluyveri</name>
    <name type="common">Yeast</name>
    <dbReference type="NCBI Taxonomy" id="36015"/>
    <lineage>
        <taxon>Eukaryota</taxon>
        <taxon>Fungi</taxon>
        <taxon>Dikarya</taxon>
        <taxon>Ascomycota</taxon>
        <taxon>Saccharomycotina</taxon>
        <taxon>Pichiomycetes</taxon>
        <taxon>Pichiales</taxon>
        <taxon>Pichiaceae</taxon>
        <taxon>Pichia</taxon>
    </lineage>
</organism>
<dbReference type="Pfam" id="PF00253">
    <property type="entry name" value="Ribosomal_S14"/>
    <property type="match status" value="1"/>
</dbReference>
<comment type="similarity">
    <text evidence="1">Belongs to the universal ribosomal protein uS14 family.</text>
</comment>
<accession>A0AAV5R3L9</accession>
<proteinExistence type="inferred from homology"/>
<dbReference type="GO" id="GO:0005763">
    <property type="term" value="C:mitochondrial small ribosomal subunit"/>
    <property type="evidence" value="ECO:0007669"/>
    <property type="project" value="TreeGrafter"/>
</dbReference>
<sequence>MSVSTSQAASAAANALKLTTRSKPMSRFPHPVSLPSTFVNTRVMRDHFKRQMFQQNEVTSRALKFIARNSVLPQKVRLEAQLQLNAMPNYTRANQLKGRCVDSGRGKGVIRDFRLCRYQFRMQALQGLLPGVRKGVW</sequence>
<dbReference type="SUPFAM" id="SSF57716">
    <property type="entry name" value="Glucocorticoid receptor-like (DNA-binding domain)"/>
    <property type="match status" value="1"/>
</dbReference>
<evidence type="ECO:0000313" key="5">
    <source>
        <dbReference type="EMBL" id="GMM46045.1"/>
    </source>
</evidence>
<evidence type="ECO:0000256" key="2">
    <source>
        <dbReference type="ARBA" id="ARBA00022980"/>
    </source>
</evidence>
<keyword evidence="3" id="KW-0687">Ribonucleoprotein</keyword>
<reference evidence="5 6" key="1">
    <citation type="journal article" date="2023" name="Elife">
        <title>Identification of key yeast species and microbe-microbe interactions impacting larval growth of Drosophila in the wild.</title>
        <authorList>
            <person name="Mure A."/>
            <person name="Sugiura Y."/>
            <person name="Maeda R."/>
            <person name="Honda K."/>
            <person name="Sakurai N."/>
            <person name="Takahashi Y."/>
            <person name="Watada M."/>
            <person name="Katoh T."/>
            <person name="Gotoh A."/>
            <person name="Gotoh Y."/>
            <person name="Taniguchi I."/>
            <person name="Nakamura K."/>
            <person name="Hayashi T."/>
            <person name="Katayama T."/>
            <person name="Uemura T."/>
            <person name="Hattori Y."/>
        </authorList>
    </citation>
    <scope>NUCLEOTIDE SEQUENCE [LARGE SCALE GENOMIC DNA]</scope>
    <source>
        <strain evidence="5 6">PK-24</strain>
    </source>
</reference>
<dbReference type="FunFam" id="1.10.287.1480:FF:000001">
    <property type="entry name" value="30S ribosomal protein S14"/>
    <property type="match status" value="1"/>
</dbReference>
<dbReference type="PROSITE" id="PS00527">
    <property type="entry name" value="RIBOSOMAL_S14"/>
    <property type="match status" value="1"/>
</dbReference>
<dbReference type="Proteomes" id="UP001378960">
    <property type="component" value="Unassembled WGS sequence"/>
</dbReference>
<dbReference type="GO" id="GO:0003735">
    <property type="term" value="F:structural constituent of ribosome"/>
    <property type="evidence" value="ECO:0007669"/>
    <property type="project" value="InterPro"/>
</dbReference>
<evidence type="ECO:0000256" key="1">
    <source>
        <dbReference type="ARBA" id="ARBA00009083"/>
    </source>
</evidence>
<dbReference type="InterPro" id="IPR001209">
    <property type="entry name" value="Ribosomal_uS14"/>
</dbReference>
<dbReference type="InterPro" id="IPR018271">
    <property type="entry name" value="Ribosomal_uS14_CS"/>
</dbReference>
<dbReference type="PANTHER" id="PTHR19836">
    <property type="entry name" value="30S RIBOSOMAL PROTEIN S14"/>
    <property type="match status" value="1"/>
</dbReference>
<dbReference type="PANTHER" id="PTHR19836:SF19">
    <property type="entry name" value="SMALL RIBOSOMAL SUBUNIT PROTEIN US14M"/>
    <property type="match status" value="1"/>
</dbReference>
<name>A0AAV5R3L9_PICKL</name>
<evidence type="ECO:0000256" key="3">
    <source>
        <dbReference type="ARBA" id="ARBA00023274"/>
    </source>
</evidence>
<evidence type="ECO:0000313" key="6">
    <source>
        <dbReference type="Proteomes" id="UP001378960"/>
    </source>
</evidence>
<gene>
    <name evidence="5" type="ORF">DAPK24_026200</name>
</gene>